<dbReference type="PRINTS" id="PR00413">
    <property type="entry name" value="HADHALOGNASE"/>
</dbReference>
<dbReference type="CDD" id="cd07505">
    <property type="entry name" value="HAD_BPGM-like"/>
    <property type="match status" value="1"/>
</dbReference>
<dbReference type="Pfam" id="PF00702">
    <property type="entry name" value="Hydrolase"/>
    <property type="match status" value="1"/>
</dbReference>
<accession>A0ABZ3FNF4</accession>
<dbReference type="RefSeq" id="WP_425309016.1">
    <property type="nucleotide sequence ID" value="NZ_CP154795.1"/>
</dbReference>
<dbReference type="SFLD" id="SFLDS00003">
    <property type="entry name" value="Haloacid_Dehalogenase"/>
    <property type="match status" value="1"/>
</dbReference>
<evidence type="ECO:0000313" key="1">
    <source>
        <dbReference type="EMBL" id="XAN07552.1"/>
    </source>
</evidence>
<sequence length="231" mass="24787">MNEYPSPTPELPAAVLWDFDGTLVDTEPIWFASEYALADELGGTWNDYLAHELVGSSLIETARTLIRRAGRDDLDPVAVTERLVDLVVARLELADLEWRPGAVELLTELAGAGVPCALVSASFQRVLDTALHRLPVNPFDVIIAGDDVTHGKPHPEPYLTAAARLGVRPEDCLVLEDSINGADSGTAAGCVVAVIPNAVQPPAAERRFHLDTLAGVGLDRLRALMAAELVR</sequence>
<dbReference type="InterPro" id="IPR006439">
    <property type="entry name" value="HAD-SF_hydro_IA"/>
</dbReference>
<dbReference type="SFLD" id="SFLDG01129">
    <property type="entry name" value="C1.5:_HAD__Beta-PGM__Phosphata"/>
    <property type="match status" value="1"/>
</dbReference>
<dbReference type="InterPro" id="IPR036412">
    <property type="entry name" value="HAD-like_sf"/>
</dbReference>
<dbReference type="Gene3D" id="3.40.50.1000">
    <property type="entry name" value="HAD superfamily/HAD-like"/>
    <property type="match status" value="1"/>
</dbReference>
<name>A0ABZ3FNF4_9ACTN</name>
<dbReference type="Gene3D" id="1.10.150.240">
    <property type="entry name" value="Putative phosphatase, domain 2"/>
    <property type="match status" value="1"/>
</dbReference>
<reference evidence="1 2" key="1">
    <citation type="submission" date="2024-04" db="EMBL/GenBank/DDBJ databases">
        <title>Isolation of an actinomycete strain from pig manure.</title>
        <authorList>
            <person name="Gong T."/>
            <person name="Yu Z."/>
            <person name="An M."/>
            <person name="Wei C."/>
            <person name="Yang W."/>
            <person name="Liu L."/>
        </authorList>
    </citation>
    <scope>NUCLEOTIDE SEQUENCE [LARGE SCALE GENOMIC DNA]</scope>
    <source>
        <strain evidence="1 2">ZF39</strain>
    </source>
</reference>
<dbReference type="SUPFAM" id="SSF56784">
    <property type="entry name" value="HAD-like"/>
    <property type="match status" value="1"/>
</dbReference>
<gene>
    <name evidence="1" type="ORF">AADG42_09670</name>
</gene>
<dbReference type="NCBIfam" id="TIGR01509">
    <property type="entry name" value="HAD-SF-IA-v3"/>
    <property type="match status" value="1"/>
</dbReference>
<organism evidence="1 2">
    <name type="scientific">Ammonicoccus fulvus</name>
    <dbReference type="NCBI Taxonomy" id="3138240"/>
    <lineage>
        <taxon>Bacteria</taxon>
        <taxon>Bacillati</taxon>
        <taxon>Actinomycetota</taxon>
        <taxon>Actinomycetes</taxon>
        <taxon>Propionibacteriales</taxon>
        <taxon>Propionibacteriaceae</taxon>
        <taxon>Ammonicoccus</taxon>
    </lineage>
</organism>
<dbReference type="EMBL" id="CP154795">
    <property type="protein sequence ID" value="XAN07552.1"/>
    <property type="molecule type" value="Genomic_DNA"/>
</dbReference>
<protein>
    <submittedName>
        <fullName evidence="1">HAD family phosphatase</fullName>
    </submittedName>
</protein>
<dbReference type="PANTHER" id="PTHR18901">
    <property type="entry name" value="2-DEOXYGLUCOSE-6-PHOSPHATE PHOSPHATASE 2"/>
    <property type="match status" value="1"/>
</dbReference>
<dbReference type="PANTHER" id="PTHR18901:SF38">
    <property type="entry name" value="PSEUDOURIDINE-5'-PHOSPHATASE"/>
    <property type="match status" value="1"/>
</dbReference>
<dbReference type="InterPro" id="IPR023214">
    <property type="entry name" value="HAD_sf"/>
</dbReference>
<dbReference type="InterPro" id="IPR023198">
    <property type="entry name" value="PGP-like_dom2"/>
</dbReference>
<proteinExistence type="predicted"/>
<keyword evidence="2" id="KW-1185">Reference proteome</keyword>
<dbReference type="Proteomes" id="UP001442841">
    <property type="component" value="Chromosome"/>
</dbReference>
<evidence type="ECO:0000313" key="2">
    <source>
        <dbReference type="Proteomes" id="UP001442841"/>
    </source>
</evidence>